<comment type="similarity">
    <text evidence="2">Belongs to the ABC-4 integral membrane protein family. HrtB subfamily.</text>
</comment>
<keyword evidence="5" id="KW-0813">Transport</keyword>
<name>A0A365K4Y6_9BACL</name>
<accession>A0A365K4Y6</accession>
<dbReference type="Proteomes" id="UP000251869">
    <property type="component" value="Unassembled WGS sequence"/>
</dbReference>
<dbReference type="Pfam" id="PF02687">
    <property type="entry name" value="FtsX"/>
    <property type="match status" value="1"/>
</dbReference>
<gene>
    <name evidence="13" type="ORF">DP119_08470</name>
</gene>
<comment type="function">
    <text evidence="10">Part of the ABC transporter complex hrt involved in hemin import. Responsible for the translocation of the substrate across the membrane.</text>
</comment>
<comment type="subcellular location">
    <subcellularLocation>
        <location evidence="1">Cell membrane</location>
        <topology evidence="1">Multi-pass membrane protein</topology>
    </subcellularLocation>
</comment>
<dbReference type="RefSeq" id="WP_112232724.1">
    <property type="nucleotide sequence ID" value="NZ_QLZQ01000003.1"/>
</dbReference>
<evidence type="ECO:0000256" key="8">
    <source>
        <dbReference type="ARBA" id="ARBA00022989"/>
    </source>
</evidence>
<evidence type="ECO:0000256" key="6">
    <source>
        <dbReference type="ARBA" id="ARBA00022475"/>
    </source>
</evidence>
<dbReference type="PANTHER" id="PTHR43738">
    <property type="entry name" value="ABC TRANSPORTER, MEMBRANE PROTEIN"/>
    <property type="match status" value="1"/>
</dbReference>
<evidence type="ECO:0000259" key="12">
    <source>
        <dbReference type="Pfam" id="PF02687"/>
    </source>
</evidence>
<dbReference type="EMBL" id="QLZQ01000003">
    <property type="protein sequence ID" value="RAZ67675.1"/>
    <property type="molecule type" value="Genomic_DNA"/>
</dbReference>
<evidence type="ECO:0000256" key="2">
    <source>
        <dbReference type="ARBA" id="ARBA00008697"/>
    </source>
</evidence>
<keyword evidence="6" id="KW-1003">Cell membrane</keyword>
<keyword evidence="9 11" id="KW-0472">Membrane</keyword>
<organism evidence="13 14">
    <name type="scientific">Planococcus maitriensis</name>
    <dbReference type="NCBI Taxonomy" id="221799"/>
    <lineage>
        <taxon>Bacteria</taxon>
        <taxon>Bacillati</taxon>
        <taxon>Bacillota</taxon>
        <taxon>Bacilli</taxon>
        <taxon>Bacillales</taxon>
        <taxon>Caryophanaceae</taxon>
        <taxon>Planococcus</taxon>
    </lineage>
</organism>
<dbReference type="InterPro" id="IPR051125">
    <property type="entry name" value="ABC-4/HrtB_transporter"/>
</dbReference>
<reference evidence="13 14" key="1">
    <citation type="submission" date="2018-06" db="EMBL/GenBank/DDBJ databases">
        <title>The draft genome sequences of strains SCU63 and S1.</title>
        <authorList>
            <person name="Gan L."/>
        </authorList>
    </citation>
    <scope>NUCLEOTIDE SEQUENCE [LARGE SCALE GENOMIC DNA]</scope>
    <source>
        <strain evidence="13 14">S1</strain>
    </source>
</reference>
<feature type="transmembrane region" description="Helical" evidence="11">
    <location>
        <begin position="307"/>
        <end position="328"/>
    </location>
</feature>
<comment type="caution">
    <text evidence="13">The sequence shown here is derived from an EMBL/GenBank/DDBJ whole genome shotgun (WGS) entry which is preliminary data.</text>
</comment>
<dbReference type="AlphaFoldDB" id="A0A365K4Y6"/>
<evidence type="ECO:0000256" key="3">
    <source>
        <dbReference type="ARBA" id="ARBA00011131"/>
    </source>
</evidence>
<evidence type="ECO:0000256" key="5">
    <source>
        <dbReference type="ARBA" id="ARBA00022448"/>
    </source>
</evidence>
<evidence type="ECO:0000256" key="10">
    <source>
        <dbReference type="ARBA" id="ARBA00024973"/>
    </source>
</evidence>
<feature type="domain" description="ABC3 transporter permease C-terminal" evidence="12">
    <location>
        <begin position="224"/>
        <end position="335"/>
    </location>
</feature>
<evidence type="ECO:0000256" key="4">
    <source>
        <dbReference type="ARBA" id="ARBA00016962"/>
    </source>
</evidence>
<evidence type="ECO:0000256" key="11">
    <source>
        <dbReference type="SAM" id="Phobius"/>
    </source>
</evidence>
<feature type="transmembrane region" description="Helical" evidence="11">
    <location>
        <begin position="220"/>
        <end position="243"/>
    </location>
</feature>
<dbReference type="OrthoDB" id="384327at2"/>
<keyword evidence="8 11" id="KW-1133">Transmembrane helix</keyword>
<evidence type="ECO:0000313" key="14">
    <source>
        <dbReference type="Proteomes" id="UP000251869"/>
    </source>
</evidence>
<feature type="transmembrane region" description="Helical" evidence="11">
    <location>
        <begin position="264"/>
        <end position="287"/>
    </location>
</feature>
<keyword evidence="7 11" id="KW-0812">Transmembrane</keyword>
<protein>
    <recommendedName>
        <fullName evidence="4">Putative hemin transport system permease protein HrtB</fullName>
    </recommendedName>
</protein>
<comment type="subunit">
    <text evidence="3">The complex is composed of two ATP-binding proteins (HrtA), two transmembrane proteins (HrtB) and a solute-binding protein.</text>
</comment>
<evidence type="ECO:0000256" key="7">
    <source>
        <dbReference type="ARBA" id="ARBA00022692"/>
    </source>
</evidence>
<dbReference type="PANTHER" id="PTHR43738:SF1">
    <property type="entry name" value="HEMIN TRANSPORT SYSTEM PERMEASE PROTEIN HRTB-RELATED"/>
    <property type="match status" value="1"/>
</dbReference>
<sequence>MNLAWKEMKKSNTKFVILGSIVFLISLLTFIISGLANGLSQDNAALIKNLPDGTIYMETAAEETHALSAIDTDTEKQVLMENDGAFAFSIQMGFLLNEQDGQQSVAFATSTGSAEFPDVAKGDIILDRSLEEDGIKQGDIFNNSQLEDEFTVAGFTDGAKYSHAAVAFIHPDDYADMYRTEQMQMLFVPETAQPRTVSGLQSFSTEEFLNTLPSYSAEQLSLSMIVWFLVVISGMLFAIFFYMMNIQKLGLYGILKAIGVKTGALFRMIWTQMLVITAIALILSIAISQLFGRVAPSDMPFHLPVDATLQLTAVFFIIGFFGATLSGLQIRKATPLQAIQQGEESA</sequence>
<proteinExistence type="inferred from homology"/>
<keyword evidence="14" id="KW-1185">Reference proteome</keyword>
<evidence type="ECO:0000256" key="9">
    <source>
        <dbReference type="ARBA" id="ARBA00023136"/>
    </source>
</evidence>
<evidence type="ECO:0000256" key="1">
    <source>
        <dbReference type="ARBA" id="ARBA00004651"/>
    </source>
</evidence>
<dbReference type="GO" id="GO:0005886">
    <property type="term" value="C:plasma membrane"/>
    <property type="evidence" value="ECO:0007669"/>
    <property type="project" value="UniProtKB-SubCell"/>
</dbReference>
<evidence type="ECO:0000313" key="13">
    <source>
        <dbReference type="EMBL" id="RAZ67675.1"/>
    </source>
</evidence>
<dbReference type="InterPro" id="IPR003838">
    <property type="entry name" value="ABC3_permease_C"/>
</dbReference>